<dbReference type="Proteomes" id="UP000219452">
    <property type="component" value="Unassembled WGS sequence"/>
</dbReference>
<reference evidence="2" key="1">
    <citation type="submission" date="2017-09" db="EMBL/GenBank/DDBJ databases">
        <authorList>
            <person name="Varghese N."/>
            <person name="Submissions S."/>
        </authorList>
    </citation>
    <scope>NUCLEOTIDE SEQUENCE [LARGE SCALE GENOMIC DNA]</scope>
    <source>
        <strain evidence="2">DSM 29961</strain>
    </source>
</reference>
<dbReference type="OrthoDB" id="786308at2"/>
<dbReference type="Pfam" id="PF13481">
    <property type="entry name" value="AAA_25"/>
    <property type="match status" value="1"/>
</dbReference>
<sequence length="344" mass="39555">MDYQSTKQSEIQTSHTNLFKIKKASQWIEEAKNRPIPQMLFDVFWHEGELCILFADSNVGKSILAVQIANSISKGKSIAGFRLESHLPQQILYFDFELSDKQFETRYSQNFSNHYPFSDKLLRVEIDPEAGIPDVYKNNYEAYLLHQLEIAVVEVKAKILIIDNLTYLGSDNEKGRDALSLMKQLKALKKKYDLSVMVLAHTPKRDMSKPLNGNDVSGSKMLMNFCDSAFAIGRSTLNSTIRYIKQIKERSTEKVYGDDNVCVCNIVKHSNFLEFELTGYSEEREHLREWTGKALNELDQQIIEIKQTNPELSNRSIADKLKTNHMRVGRVLEREKDSITLSES</sequence>
<dbReference type="InterPro" id="IPR027417">
    <property type="entry name" value="P-loop_NTPase"/>
</dbReference>
<dbReference type="RefSeq" id="WP_097126342.1">
    <property type="nucleotide sequence ID" value="NZ_OCNH01000002.1"/>
</dbReference>
<evidence type="ECO:0000313" key="1">
    <source>
        <dbReference type="EMBL" id="SOD88532.1"/>
    </source>
</evidence>
<gene>
    <name evidence="1" type="ORF">SAMN06269250_2714</name>
</gene>
<dbReference type="EMBL" id="OCNH01000002">
    <property type="protein sequence ID" value="SOD88532.1"/>
    <property type="molecule type" value="Genomic_DNA"/>
</dbReference>
<proteinExistence type="predicted"/>
<dbReference type="SUPFAM" id="SSF52540">
    <property type="entry name" value="P-loop containing nucleoside triphosphate hydrolases"/>
    <property type="match status" value="1"/>
</dbReference>
<keyword evidence="2" id="KW-1185">Reference proteome</keyword>
<protein>
    <submittedName>
        <fullName evidence="1">AAA domain-containing protein</fullName>
    </submittedName>
</protein>
<name>A0A286FZB1_9BACT</name>
<dbReference type="AlphaFoldDB" id="A0A286FZB1"/>
<organism evidence="1 2">
    <name type="scientific">Spirosoma fluviale</name>
    <dbReference type="NCBI Taxonomy" id="1597977"/>
    <lineage>
        <taxon>Bacteria</taxon>
        <taxon>Pseudomonadati</taxon>
        <taxon>Bacteroidota</taxon>
        <taxon>Cytophagia</taxon>
        <taxon>Cytophagales</taxon>
        <taxon>Cytophagaceae</taxon>
        <taxon>Spirosoma</taxon>
    </lineage>
</organism>
<dbReference type="Gene3D" id="3.40.50.300">
    <property type="entry name" value="P-loop containing nucleotide triphosphate hydrolases"/>
    <property type="match status" value="1"/>
</dbReference>
<evidence type="ECO:0000313" key="2">
    <source>
        <dbReference type="Proteomes" id="UP000219452"/>
    </source>
</evidence>
<accession>A0A286FZB1</accession>